<proteinExistence type="predicted"/>
<name>A0A937D3L2_9BURK</name>
<evidence type="ECO:0000256" key="1">
    <source>
        <dbReference type="SAM" id="MobiDB-lite"/>
    </source>
</evidence>
<dbReference type="AlphaFoldDB" id="A0A937D3L2"/>
<feature type="region of interest" description="Disordered" evidence="1">
    <location>
        <begin position="227"/>
        <end position="252"/>
    </location>
</feature>
<keyword evidence="3" id="KW-1185">Reference proteome</keyword>
<reference evidence="2" key="1">
    <citation type="submission" date="2021-01" db="EMBL/GenBank/DDBJ databases">
        <title>Ramlibacter sp. strain AW1 16S ribosomal RNA gene Genome sequencing and assembly.</title>
        <authorList>
            <person name="Kang M."/>
        </authorList>
    </citation>
    <scope>NUCLEOTIDE SEQUENCE</scope>
    <source>
        <strain evidence="2">AW1</strain>
    </source>
</reference>
<evidence type="ECO:0000313" key="2">
    <source>
        <dbReference type="EMBL" id="MBL0419467.1"/>
    </source>
</evidence>
<dbReference type="Proteomes" id="UP000613011">
    <property type="component" value="Unassembled WGS sequence"/>
</dbReference>
<gene>
    <name evidence="2" type="ORF">JI739_03805</name>
</gene>
<protein>
    <submittedName>
        <fullName evidence="2">Uncharacterized protein</fullName>
    </submittedName>
</protein>
<evidence type="ECO:0000313" key="3">
    <source>
        <dbReference type="Proteomes" id="UP000613011"/>
    </source>
</evidence>
<accession>A0A937D3L2</accession>
<sequence>MQQFASAYGITSATSGSLVLSRQPSGCFSKGGPRLVQAGQARGAADAAHEFQKELWNSLREVGRRDTIQTPALVERVVQPLKNREVPVVLVQRLVDAEKTNYAGLTEMWSLARYLSDGRLPVPVNVEAPVPALERARDSKDVCLAQPASNAKSPAAAAARLPTQMVTRTLADGPRQATPGAPHLSRAAVASDSGPVRIHSPDIAKLDALKDPPVVVHTPPRAAAAAASAAPGSAKTPAFAPRDGKQAAGKPDITPARAELEAGYRGRHSALQANRAKQAAVSSFLSLVEHRVGALDTLSPEQRTSKLDVAVRQLAMTPEAALEDSAQVYHLFQLHFGSGSRG</sequence>
<comment type="caution">
    <text evidence="2">The sequence shown here is derived from an EMBL/GenBank/DDBJ whole genome shotgun (WGS) entry which is preliminary data.</text>
</comment>
<dbReference type="RefSeq" id="WP_201682496.1">
    <property type="nucleotide sequence ID" value="NZ_JAEQNA010000001.1"/>
</dbReference>
<dbReference type="EMBL" id="JAEQNA010000001">
    <property type="protein sequence ID" value="MBL0419467.1"/>
    <property type="molecule type" value="Genomic_DNA"/>
</dbReference>
<feature type="compositionally biased region" description="Low complexity" evidence="1">
    <location>
        <begin position="227"/>
        <end position="238"/>
    </location>
</feature>
<organism evidence="2 3">
    <name type="scientific">Ramlibacter aurantiacus</name>
    <dbReference type="NCBI Taxonomy" id="2801330"/>
    <lineage>
        <taxon>Bacteria</taxon>
        <taxon>Pseudomonadati</taxon>
        <taxon>Pseudomonadota</taxon>
        <taxon>Betaproteobacteria</taxon>
        <taxon>Burkholderiales</taxon>
        <taxon>Comamonadaceae</taxon>
        <taxon>Ramlibacter</taxon>
    </lineage>
</organism>
<feature type="region of interest" description="Disordered" evidence="1">
    <location>
        <begin position="172"/>
        <end position="196"/>
    </location>
</feature>